<evidence type="ECO:0000259" key="2">
    <source>
        <dbReference type="Pfam" id="PF13460"/>
    </source>
</evidence>
<evidence type="ECO:0000313" key="3">
    <source>
        <dbReference type="EMBL" id="XCM82532.1"/>
    </source>
</evidence>
<dbReference type="EMBL" id="CP159872">
    <property type="protein sequence ID" value="XCM82532.1"/>
    <property type="molecule type" value="Genomic_DNA"/>
</dbReference>
<dbReference type="InterPro" id="IPR036291">
    <property type="entry name" value="NAD(P)-bd_dom_sf"/>
</dbReference>
<protein>
    <submittedName>
        <fullName evidence="3">NAD(P)H-binding protein</fullName>
    </submittedName>
</protein>
<dbReference type="InterPro" id="IPR016040">
    <property type="entry name" value="NAD(P)-bd_dom"/>
</dbReference>
<dbReference type="PANTHER" id="PTHR42748">
    <property type="entry name" value="NITROGEN METABOLITE REPRESSION PROTEIN NMRA FAMILY MEMBER"/>
    <property type="match status" value="1"/>
</dbReference>
<dbReference type="KEGG" id="kcm:ABWK59_28270"/>
<dbReference type="SUPFAM" id="SSF51735">
    <property type="entry name" value="NAD(P)-binding Rossmann-fold domains"/>
    <property type="match status" value="1"/>
</dbReference>
<keyword evidence="1" id="KW-0521">NADP</keyword>
<dbReference type="PANTHER" id="PTHR42748:SF3">
    <property type="entry name" value="BLL4366 PROTEIN"/>
    <property type="match status" value="1"/>
</dbReference>
<dbReference type="AlphaFoldDB" id="A0AAU8K2Z3"/>
<dbReference type="Pfam" id="PF13460">
    <property type="entry name" value="NAD_binding_10"/>
    <property type="match status" value="1"/>
</dbReference>
<evidence type="ECO:0000256" key="1">
    <source>
        <dbReference type="ARBA" id="ARBA00022857"/>
    </source>
</evidence>
<proteinExistence type="predicted"/>
<reference evidence="3" key="1">
    <citation type="submission" date="2024-06" db="EMBL/GenBank/DDBJ databases">
        <title>The genome sequences of Kitasatospora sp. strain HUAS MG31.</title>
        <authorList>
            <person name="Mo P."/>
        </authorList>
    </citation>
    <scope>NUCLEOTIDE SEQUENCE</scope>
    <source>
        <strain evidence="3">HUAS MG31</strain>
    </source>
</reference>
<feature type="domain" description="NAD(P)-binding" evidence="2">
    <location>
        <begin position="8"/>
        <end position="162"/>
    </location>
</feature>
<dbReference type="RefSeq" id="WP_354643464.1">
    <property type="nucleotide sequence ID" value="NZ_CP159872.1"/>
</dbReference>
<gene>
    <name evidence="3" type="ORF">ABWK59_28270</name>
</gene>
<name>A0AAU8K2Z3_9ACTN</name>
<dbReference type="Gene3D" id="3.40.50.720">
    <property type="entry name" value="NAD(P)-binding Rossmann-like Domain"/>
    <property type="match status" value="1"/>
</dbReference>
<accession>A0AAU8K2Z3</accession>
<dbReference type="InterPro" id="IPR051164">
    <property type="entry name" value="NmrA-like_oxidored"/>
</dbReference>
<sequence>MDTVLVTGGTGHLGREVVELLRPLHRVRVLSRSPVAEQADRSADGPEGEPVEWARGDLATGEGVAEAVDGVSAVVHAATFSPAARRGYLRPSDLRSSPPEVDVEGTRALLAACAGSGVDHFAYVSIVGVDRPRGPYLRLKAEAEGLVRDSGVPWSVLRATQFHWLLDRMLGRMTRLPVLPLPIRVPVQPADAADFAEQVARQVAAGPGGMCRDFGGPEVLPLGAIVDQWQRVRGHRTRVLPLPTPSALARVGHAMTCPDGRRGTTTWSRWLASNPPE</sequence>
<organism evidence="3">
    <name type="scientific">Kitasatospora camelliae</name>
    <dbReference type="NCBI Taxonomy" id="3156397"/>
    <lineage>
        <taxon>Bacteria</taxon>
        <taxon>Bacillati</taxon>
        <taxon>Actinomycetota</taxon>
        <taxon>Actinomycetes</taxon>
        <taxon>Kitasatosporales</taxon>
        <taxon>Streptomycetaceae</taxon>
        <taxon>Kitasatospora</taxon>
    </lineage>
</organism>